<dbReference type="GO" id="GO:0005697">
    <property type="term" value="C:telomerase holoenzyme complex"/>
    <property type="evidence" value="ECO:0007669"/>
    <property type="project" value="TreeGrafter"/>
</dbReference>
<dbReference type="GO" id="GO:0000184">
    <property type="term" value="P:nuclear-transcribed mRNA catabolic process, nonsense-mediated decay"/>
    <property type="evidence" value="ECO:0007669"/>
    <property type="project" value="TreeGrafter"/>
</dbReference>
<evidence type="ECO:0000313" key="3">
    <source>
        <dbReference type="EMBL" id="KAK4118098.1"/>
    </source>
</evidence>
<feature type="compositionally biased region" description="Basic and acidic residues" evidence="1">
    <location>
        <begin position="514"/>
        <end position="523"/>
    </location>
</feature>
<feature type="region of interest" description="Disordered" evidence="1">
    <location>
        <begin position="509"/>
        <end position="540"/>
    </location>
</feature>
<reference evidence="3" key="1">
    <citation type="journal article" date="2023" name="Mol. Phylogenet. Evol.">
        <title>Genome-scale phylogeny and comparative genomics of the fungal order Sordariales.</title>
        <authorList>
            <person name="Hensen N."/>
            <person name="Bonometti L."/>
            <person name="Westerberg I."/>
            <person name="Brannstrom I.O."/>
            <person name="Guillou S."/>
            <person name="Cros-Aarteil S."/>
            <person name="Calhoun S."/>
            <person name="Haridas S."/>
            <person name="Kuo A."/>
            <person name="Mondo S."/>
            <person name="Pangilinan J."/>
            <person name="Riley R."/>
            <person name="LaButti K."/>
            <person name="Andreopoulos B."/>
            <person name="Lipzen A."/>
            <person name="Chen C."/>
            <person name="Yan M."/>
            <person name="Daum C."/>
            <person name="Ng V."/>
            <person name="Clum A."/>
            <person name="Steindorff A."/>
            <person name="Ohm R.A."/>
            <person name="Martin F."/>
            <person name="Silar P."/>
            <person name="Natvig D.O."/>
            <person name="Lalanne C."/>
            <person name="Gautier V."/>
            <person name="Ament-Velasquez S.L."/>
            <person name="Kruys A."/>
            <person name="Hutchinson M.I."/>
            <person name="Powell A.J."/>
            <person name="Barry K."/>
            <person name="Miller A.N."/>
            <person name="Grigoriev I.V."/>
            <person name="Debuchy R."/>
            <person name="Gladieux P."/>
            <person name="Hiltunen Thoren M."/>
            <person name="Johannesson H."/>
        </authorList>
    </citation>
    <scope>NUCLEOTIDE SEQUENCE</scope>
    <source>
        <strain evidence="3">CBS 731.68</strain>
    </source>
</reference>
<dbReference type="InterPro" id="IPR018834">
    <property type="entry name" value="DNA/RNA-bd_Est1-type"/>
</dbReference>
<dbReference type="PANTHER" id="PTHR15696:SF0">
    <property type="entry name" value="TELOMERASE-BINDING PROTEIN EST1A"/>
    <property type="match status" value="1"/>
</dbReference>
<dbReference type="GO" id="GO:0070034">
    <property type="term" value="F:telomerase RNA binding"/>
    <property type="evidence" value="ECO:0007669"/>
    <property type="project" value="TreeGrafter"/>
</dbReference>
<feature type="region of interest" description="Disordered" evidence="1">
    <location>
        <begin position="1"/>
        <end position="115"/>
    </location>
</feature>
<dbReference type="GO" id="GO:0042162">
    <property type="term" value="F:telomeric DNA binding"/>
    <property type="evidence" value="ECO:0007669"/>
    <property type="project" value="TreeGrafter"/>
</dbReference>
<feature type="compositionally biased region" description="Polar residues" evidence="1">
    <location>
        <begin position="103"/>
        <end position="115"/>
    </location>
</feature>
<dbReference type="PANTHER" id="PTHR15696">
    <property type="entry name" value="SMG-7 SUPPRESSOR WITH MORPHOLOGICAL EFFECT ON GENITALIA PROTEIN 7"/>
    <property type="match status" value="1"/>
</dbReference>
<sequence>MAVVHSEDRRKRAVGNLSHNHTGRGGNTRRVRHKRQSRAPKNFAQGPNHRQSLTATEIGGRSRLPPKQSKARLGHTSGSHRQSHTHPARTALPPPSLNHDPTKTITQPKTRPISQEQLMAEVKGIYASLVMIERKCIEVDNDLSSHISTSGEPKNSQANPPPKLNNDQWQALIALHRSLLHEYHDFFLASQHPLASPALRRLAANLYHILTFIYMAYSMMALFYETAPAFEDTWIECLGDLARYRMAIEDDDIRDREVWTAVSRHWYLRASDKAPTTGRLYHHLAILARPNAQQQLYYYTKSLCVKMPFPSARESIMTLFEPIMSPNPKPQQTSVRPVELYFTSFLKLINDHIGRPTYRWLGPGYHIGISNICALMGYGDESNPIAQAIKVTRPIDTESQDQPMPDSETPAPSPSISASKQFLSTRKFFNATYDVVCRRFGDHNTLPFLHVTLVFIHQLTFFPEAMAHVASHVPWKLTAFMLNALIGSSSPQNVSQSLARFLESGEAFPGWNEKQGEEKKNDGAEAGEPRPGTPKRRPLPEDFALRGFPFGKEYFPVGWFVTEETIDDEDKYFEVPSMTKERMERIVWLGCRIAEKEGKWLRFDKENWRFGVNPEYEVEPDWRCRCWQRRVRASIVVSFPMRQLRLK</sequence>
<dbReference type="Proteomes" id="UP001302602">
    <property type="component" value="Unassembled WGS sequence"/>
</dbReference>
<evidence type="ECO:0000259" key="2">
    <source>
        <dbReference type="Pfam" id="PF10373"/>
    </source>
</evidence>
<dbReference type="EMBL" id="MU853285">
    <property type="protein sequence ID" value="KAK4118098.1"/>
    <property type="molecule type" value="Genomic_DNA"/>
</dbReference>
<dbReference type="GeneID" id="87834066"/>
<dbReference type="InterPro" id="IPR011990">
    <property type="entry name" value="TPR-like_helical_dom_sf"/>
</dbReference>
<reference evidence="3" key="2">
    <citation type="submission" date="2023-05" db="EMBL/GenBank/DDBJ databases">
        <authorList>
            <consortium name="Lawrence Berkeley National Laboratory"/>
            <person name="Steindorff A."/>
            <person name="Hensen N."/>
            <person name="Bonometti L."/>
            <person name="Westerberg I."/>
            <person name="Brannstrom I.O."/>
            <person name="Guillou S."/>
            <person name="Cros-Aarteil S."/>
            <person name="Calhoun S."/>
            <person name="Haridas S."/>
            <person name="Kuo A."/>
            <person name="Mondo S."/>
            <person name="Pangilinan J."/>
            <person name="Riley R."/>
            <person name="Labutti K."/>
            <person name="Andreopoulos B."/>
            <person name="Lipzen A."/>
            <person name="Chen C."/>
            <person name="Yanf M."/>
            <person name="Daum C."/>
            <person name="Ng V."/>
            <person name="Clum A."/>
            <person name="Ohm R."/>
            <person name="Martin F."/>
            <person name="Silar P."/>
            <person name="Natvig D."/>
            <person name="Lalanne C."/>
            <person name="Gautier V."/>
            <person name="Ament-Velasquez S.L."/>
            <person name="Kruys A."/>
            <person name="Hutchinson M.I."/>
            <person name="Powell A.J."/>
            <person name="Barry K."/>
            <person name="Miller A.N."/>
            <person name="Grigoriev I.V."/>
            <person name="Debuchy R."/>
            <person name="Gladieux P."/>
            <person name="Thoren M.H."/>
            <person name="Johannesson H."/>
        </authorList>
    </citation>
    <scope>NUCLEOTIDE SEQUENCE</scope>
    <source>
        <strain evidence="3">CBS 731.68</strain>
    </source>
</reference>
<organism evidence="3 4">
    <name type="scientific">Parathielavia appendiculata</name>
    <dbReference type="NCBI Taxonomy" id="2587402"/>
    <lineage>
        <taxon>Eukaryota</taxon>
        <taxon>Fungi</taxon>
        <taxon>Dikarya</taxon>
        <taxon>Ascomycota</taxon>
        <taxon>Pezizomycotina</taxon>
        <taxon>Sordariomycetes</taxon>
        <taxon>Sordariomycetidae</taxon>
        <taxon>Sordariales</taxon>
        <taxon>Chaetomiaceae</taxon>
        <taxon>Parathielavia</taxon>
    </lineage>
</organism>
<dbReference type="AlphaFoldDB" id="A0AAN6TP83"/>
<gene>
    <name evidence="3" type="ORF">N657DRAFT_694635</name>
</gene>
<dbReference type="Pfam" id="PF10373">
    <property type="entry name" value="EST1_DNA_bind"/>
    <property type="match status" value="1"/>
</dbReference>
<protein>
    <recommendedName>
        <fullName evidence="2">DNA/RNA-binding domain-containing protein</fullName>
    </recommendedName>
</protein>
<dbReference type="Gene3D" id="1.25.40.10">
    <property type="entry name" value="Tetratricopeptide repeat domain"/>
    <property type="match status" value="1"/>
</dbReference>
<dbReference type="InterPro" id="IPR045153">
    <property type="entry name" value="Est1/Ebs1-like"/>
</dbReference>
<feature type="domain" description="DNA/RNA-binding" evidence="2">
    <location>
        <begin position="264"/>
        <end position="349"/>
    </location>
</feature>
<feature type="compositionally biased region" description="Basic residues" evidence="1">
    <location>
        <begin position="27"/>
        <end position="38"/>
    </location>
</feature>
<evidence type="ECO:0000256" key="1">
    <source>
        <dbReference type="SAM" id="MobiDB-lite"/>
    </source>
</evidence>
<feature type="compositionally biased region" description="Basic and acidic residues" evidence="1">
    <location>
        <begin position="1"/>
        <end position="10"/>
    </location>
</feature>
<evidence type="ECO:0000313" key="4">
    <source>
        <dbReference type="Proteomes" id="UP001302602"/>
    </source>
</evidence>
<dbReference type="RefSeq" id="XP_062641871.1">
    <property type="nucleotide sequence ID" value="XM_062797299.1"/>
</dbReference>
<dbReference type="SUPFAM" id="SSF48452">
    <property type="entry name" value="TPR-like"/>
    <property type="match status" value="1"/>
</dbReference>
<comment type="caution">
    <text evidence="3">The sequence shown here is derived from an EMBL/GenBank/DDBJ whole genome shotgun (WGS) entry which is preliminary data.</text>
</comment>
<feature type="region of interest" description="Disordered" evidence="1">
    <location>
        <begin position="396"/>
        <end position="417"/>
    </location>
</feature>
<keyword evidence="4" id="KW-1185">Reference proteome</keyword>
<name>A0AAN6TP83_9PEZI</name>
<accession>A0AAN6TP83</accession>
<proteinExistence type="predicted"/>